<protein>
    <recommendedName>
        <fullName evidence="14">Peptidase C1A papain C-terminal domain-containing protein</fullName>
    </recommendedName>
</protein>
<dbReference type="InterPro" id="IPR038765">
    <property type="entry name" value="Papain-like_cys_pep_sf"/>
</dbReference>
<accession>A0A0D9W2N8</accession>
<dbReference type="Pfam" id="PF08246">
    <property type="entry name" value="Inhibitor_I29"/>
    <property type="match status" value="1"/>
</dbReference>
<dbReference type="PROSITE" id="PS00639">
    <property type="entry name" value="THIOL_PROTEASE_HIS"/>
    <property type="match status" value="1"/>
</dbReference>
<evidence type="ECO:0000313" key="12">
    <source>
        <dbReference type="EnsemblPlants" id="LPERR04G02830.1"/>
    </source>
</evidence>
<dbReference type="CDD" id="cd02248">
    <property type="entry name" value="Peptidase_C1A"/>
    <property type="match status" value="1"/>
</dbReference>
<feature type="signal peptide" evidence="9">
    <location>
        <begin position="1"/>
        <end position="28"/>
    </location>
</feature>
<keyword evidence="5 9" id="KW-0732">Signal</keyword>
<dbReference type="PROSITE" id="PS00640">
    <property type="entry name" value="THIOL_PROTEASE_ASN"/>
    <property type="match status" value="1"/>
</dbReference>
<keyword evidence="8" id="KW-1015">Disulfide bond</keyword>
<keyword evidence="7" id="KW-0788">Thiol protease</keyword>
<feature type="domain" description="Peptidase C1A papain C-terminal" evidence="10">
    <location>
        <begin position="134"/>
        <end position="358"/>
    </location>
</feature>
<evidence type="ECO:0000256" key="7">
    <source>
        <dbReference type="ARBA" id="ARBA00022807"/>
    </source>
</evidence>
<dbReference type="Proteomes" id="UP000032180">
    <property type="component" value="Chromosome 4"/>
</dbReference>
<dbReference type="EnsemblPlants" id="LPERR04G02830.1">
    <property type="protein sequence ID" value="LPERR04G02830.1"/>
    <property type="gene ID" value="LPERR04G02830"/>
</dbReference>
<dbReference type="Gramene" id="LPERR04G02830.1">
    <property type="protein sequence ID" value="LPERR04G02830.1"/>
    <property type="gene ID" value="LPERR04G02830"/>
</dbReference>
<evidence type="ECO:0008006" key="14">
    <source>
        <dbReference type="Google" id="ProtNLM"/>
    </source>
</evidence>
<sequence length="359" mass="38106">MAYTNLSKKLAVALVVLLAIASIHTIAARELVDAAAMAARHERWMARHGRAYADHAEKARRLAVFRDNVAFIDSVNAAAANGRHKLWLEENRFADLTNAEFRAERTGLISPSRGGNGGAPTTPFRYANVNAGDLPVSLDWRSKGAVIPVKDQGNCGSCWAFSAVAAMEGAVKLTSGKLVSLSEQELVSCDVDGEDQGCSGGLMDDAFKFIINNGGLATESDYPYTANDDTCNITASYADFTAAEAATITGYEDVPANDETALLKAVANQPVSVAVAGGDRHFQFYKGGIISGAAGCGTELDHAITAVGYGVASDGTKYWLMKNSWGTSWGEDGYVRLERDVKDKQGVCGLAKMPSYPTA</sequence>
<dbReference type="STRING" id="77586.A0A0D9W2N8"/>
<evidence type="ECO:0000256" key="2">
    <source>
        <dbReference type="ARBA" id="ARBA00008455"/>
    </source>
</evidence>
<dbReference type="InterPro" id="IPR013128">
    <property type="entry name" value="Peptidase_C1A"/>
</dbReference>
<dbReference type="PROSITE" id="PS00139">
    <property type="entry name" value="THIOL_PROTEASE_CYS"/>
    <property type="match status" value="1"/>
</dbReference>
<dbReference type="PRINTS" id="PR00705">
    <property type="entry name" value="PAPAIN"/>
</dbReference>
<dbReference type="InterPro" id="IPR025661">
    <property type="entry name" value="Pept_asp_AS"/>
</dbReference>
<dbReference type="InterPro" id="IPR025660">
    <property type="entry name" value="Pept_his_AS"/>
</dbReference>
<keyword evidence="6" id="KW-0378">Hydrolase</keyword>
<dbReference type="AlphaFoldDB" id="A0A0D9W2N8"/>
<dbReference type="Gene3D" id="3.90.70.10">
    <property type="entry name" value="Cysteine proteinases"/>
    <property type="match status" value="1"/>
</dbReference>
<evidence type="ECO:0000256" key="6">
    <source>
        <dbReference type="ARBA" id="ARBA00022801"/>
    </source>
</evidence>
<reference evidence="12" key="3">
    <citation type="submission" date="2015-04" db="UniProtKB">
        <authorList>
            <consortium name="EnsemblPlants"/>
        </authorList>
    </citation>
    <scope>IDENTIFICATION</scope>
</reference>
<dbReference type="GO" id="GO:0005773">
    <property type="term" value="C:vacuole"/>
    <property type="evidence" value="ECO:0007669"/>
    <property type="project" value="UniProtKB-SubCell"/>
</dbReference>
<dbReference type="MEROPS" id="C01.104"/>
<dbReference type="SMART" id="SM00848">
    <property type="entry name" value="Inhibitor_I29"/>
    <property type="match status" value="1"/>
</dbReference>
<keyword evidence="3" id="KW-0926">Vacuole</keyword>
<dbReference type="InterPro" id="IPR000668">
    <property type="entry name" value="Peptidase_C1A_C"/>
</dbReference>
<evidence type="ECO:0000256" key="3">
    <source>
        <dbReference type="ARBA" id="ARBA00022554"/>
    </source>
</evidence>
<dbReference type="InterPro" id="IPR013201">
    <property type="entry name" value="Prot_inhib_I29"/>
</dbReference>
<dbReference type="HOGENOM" id="CLU_012184_1_0_1"/>
<dbReference type="InterPro" id="IPR039417">
    <property type="entry name" value="Peptidase_C1A_papain-like"/>
</dbReference>
<reference evidence="12 13" key="1">
    <citation type="submission" date="2012-08" db="EMBL/GenBank/DDBJ databases">
        <title>Oryza genome evolution.</title>
        <authorList>
            <person name="Wing R.A."/>
        </authorList>
    </citation>
    <scope>NUCLEOTIDE SEQUENCE</scope>
</reference>
<evidence type="ECO:0000259" key="11">
    <source>
        <dbReference type="SMART" id="SM00848"/>
    </source>
</evidence>
<keyword evidence="4" id="KW-0645">Protease</keyword>
<keyword evidence="13" id="KW-1185">Reference proteome</keyword>
<evidence type="ECO:0000256" key="9">
    <source>
        <dbReference type="SAM" id="SignalP"/>
    </source>
</evidence>
<dbReference type="GO" id="GO:0008234">
    <property type="term" value="F:cysteine-type peptidase activity"/>
    <property type="evidence" value="ECO:0007669"/>
    <property type="project" value="UniProtKB-KW"/>
</dbReference>
<dbReference type="Pfam" id="PF00112">
    <property type="entry name" value="Peptidase_C1"/>
    <property type="match status" value="1"/>
</dbReference>
<evidence type="ECO:0000256" key="5">
    <source>
        <dbReference type="ARBA" id="ARBA00022729"/>
    </source>
</evidence>
<name>A0A0D9W2N8_9ORYZ</name>
<dbReference type="GO" id="GO:0006508">
    <property type="term" value="P:proteolysis"/>
    <property type="evidence" value="ECO:0007669"/>
    <property type="project" value="UniProtKB-KW"/>
</dbReference>
<dbReference type="InterPro" id="IPR000169">
    <property type="entry name" value="Pept_cys_AS"/>
</dbReference>
<comment type="similarity">
    <text evidence="2">Belongs to the peptidase C1 family.</text>
</comment>
<reference evidence="13" key="2">
    <citation type="submission" date="2013-12" db="EMBL/GenBank/DDBJ databases">
        <authorList>
            <person name="Yu Y."/>
            <person name="Lee S."/>
            <person name="de Baynast K."/>
            <person name="Wissotski M."/>
            <person name="Liu L."/>
            <person name="Talag J."/>
            <person name="Goicoechea J."/>
            <person name="Angelova A."/>
            <person name="Jetty R."/>
            <person name="Kudrna D."/>
            <person name="Golser W."/>
            <person name="Rivera L."/>
            <person name="Zhang J."/>
            <person name="Wing R."/>
        </authorList>
    </citation>
    <scope>NUCLEOTIDE SEQUENCE</scope>
</reference>
<feature type="chain" id="PRO_5018606846" description="Peptidase C1A papain C-terminal domain-containing protein" evidence="9">
    <location>
        <begin position="29"/>
        <end position="359"/>
    </location>
</feature>
<proteinExistence type="inferred from homology"/>
<dbReference type="eggNOG" id="KOG1543">
    <property type="taxonomic scope" value="Eukaryota"/>
</dbReference>
<feature type="domain" description="Cathepsin propeptide inhibitor" evidence="11">
    <location>
        <begin position="41"/>
        <end position="101"/>
    </location>
</feature>
<evidence type="ECO:0000256" key="1">
    <source>
        <dbReference type="ARBA" id="ARBA00004116"/>
    </source>
</evidence>
<evidence type="ECO:0000259" key="10">
    <source>
        <dbReference type="SMART" id="SM00645"/>
    </source>
</evidence>
<dbReference type="SUPFAM" id="SSF54001">
    <property type="entry name" value="Cysteine proteinases"/>
    <property type="match status" value="1"/>
</dbReference>
<evidence type="ECO:0000256" key="8">
    <source>
        <dbReference type="ARBA" id="ARBA00023157"/>
    </source>
</evidence>
<evidence type="ECO:0000256" key="4">
    <source>
        <dbReference type="ARBA" id="ARBA00022670"/>
    </source>
</evidence>
<dbReference type="FunFam" id="3.90.70.10:FF:000023">
    <property type="entry name" value="Senescence-specific cysteine protease SAG39"/>
    <property type="match status" value="1"/>
</dbReference>
<organism evidence="12 13">
    <name type="scientific">Leersia perrieri</name>
    <dbReference type="NCBI Taxonomy" id="77586"/>
    <lineage>
        <taxon>Eukaryota</taxon>
        <taxon>Viridiplantae</taxon>
        <taxon>Streptophyta</taxon>
        <taxon>Embryophyta</taxon>
        <taxon>Tracheophyta</taxon>
        <taxon>Spermatophyta</taxon>
        <taxon>Magnoliopsida</taxon>
        <taxon>Liliopsida</taxon>
        <taxon>Poales</taxon>
        <taxon>Poaceae</taxon>
        <taxon>BOP clade</taxon>
        <taxon>Oryzoideae</taxon>
        <taxon>Oryzeae</taxon>
        <taxon>Oryzinae</taxon>
        <taxon>Leersia</taxon>
    </lineage>
</organism>
<dbReference type="SMART" id="SM00645">
    <property type="entry name" value="Pept_C1"/>
    <property type="match status" value="1"/>
</dbReference>
<evidence type="ECO:0000313" key="13">
    <source>
        <dbReference type="Proteomes" id="UP000032180"/>
    </source>
</evidence>
<dbReference type="PANTHER" id="PTHR12411">
    <property type="entry name" value="CYSTEINE PROTEASE FAMILY C1-RELATED"/>
    <property type="match status" value="1"/>
</dbReference>
<comment type="subcellular location">
    <subcellularLocation>
        <location evidence="1">Vacuole</location>
    </subcellularLocation>
</comment>